<name>A0A2T7NUX1_POMCA</name>
<dbReference type="AlphaFoldDB" id="A0A2T7NUX1"/>
<reference evidence="3 4" key="1">
    <citation type="submission" date="2018-04" db="EMBL/GenBank/DDBJ databases">
        <title>The genome of golden apple snail Pomacea canaliculata provides insight into stress tolerance and invasive adaptation.</title>
        <authorList>
            <person name="Liu C."/>
            <person name="Liu B."/>
            <person name="Ren Y."/>
            <person name="Zhang Y."/>
            <person name="Wang H."/>
            <person name="Li S."/>
            <person name="Jiang F."/>
            <person name="Yin L."/>
            <person name="Zhang G."/>
            <person name="Qian W."/>
            <person name="Fan W."/>
        </authorList>
    </citation>
    <scope>NUCLEOTIDE SEQUENCE [LARGE SCALE GENOMIC DNA]</scope>
    <source>
        <strain evidence="3">SZHN2017</strain>
        <tissue evidence="3">Muscle</tissue>
    </source>
</reference>
<proteinExistence type="predicted"/>
<dbReference type="InterPro" id="IPR011009">
    <property type="entry name" value="Kinase-like_dom_sf"/>
</dbReference>
<dbReference type="InterPro" id="IPR000719">
    <property type="entry name" value="Prot_kinase_dom"/>
</dbReference>
<dbReference type="InterPro" id="IPR027417">
    <property type="entry name" value="P-loop_NTPase"/>
</dbReference>
<dbReference type="OrthoDB" id="8927528at2759"/>
<dbReference type="GO" id="GO:0005524">
    <property type="term" value="F:ATP binding"/>
    <property type="evidence" value="ECO:0007669"/>
    <property type="project" value="InterPro"/>
</dbReference>
<evidence type="ECO:0000313" key="4">
    <source>
        <dbReference type="Proteomes" id="UP000245119"/>
    </source>
</evidence>
<dbReference type="PANTHER" id="PTHR26392">
    <property type="entry name" value="MITOGEN-ACTIVATED PROTEIN KINASE KINASE KINASE 7-RELATED"/>
    <property type="match status" value="1"/>
</dbReference>
<evidence type="ECO:0000256" key="1">
    <source>
        <dbReference type="SAM" id="MobiDB-lite"/>
    </source>
</evidence>
<feature type="region of interest" description="Disordered" evidence="1">
    <location>
        <begin position="521"/>
        <end position="553"/>
    </location>
</feature>
<gene>
    <name evidence="3" type="ORF">C0Q70_15457</name>
</gene>
<evidence type="ECO:0000259" key="2">
    <source>
        <dbReference type="PROSITE" id="PS50011"/>
    </source>
</evidence>
<feature type="region of interest" description="Disordered" evidence="1">
    <location>
        <begin position="707"/>
        <end position="728"/>
    </location>
</feature>
<dbReference type="GO" id="GO:0004672">
    <property type="term" value="F:protein kinase activity"/>
    <property type="evidence" value="ECO:0007669"/>
    <property type="project" value="InterPro"/>
</dbReference>
<accession>A0A2T7NUX1</accession>
<dbReference type="Gene3D" id="1.10.510.10">
    <property type="entry name" value="Transferase(Phosphotransferase) domain 1"/>
    <property type="match status" value="1"/>
</dbReference>
<dbReference type="Gene3D" id="3.40.50.300">
    <property type="entry name" value="P-loop containing nucleotide triphosphate hydrolases"/>
    <property type="match status" value="1"/>
</dbReference>
<feature type="domain" description="Protein kinase" evidence="2">
    <location>
        <begin position="318"/>
        <end position="679"/>
    </location>
</feature>
<dbReference type="Proteomes" id="UP000245119">
    <property type="component" value="Linkage Group LG9"/>
</dbReference>
<sequence>MDRCTMEYVQSHSASAYIYVIKTDHAGGVQDDQLLEFLRSILSYNKMADGLDVFDPSSAIFVCNRWDQIPKEQKPRVQQNAYQKLKDVWPNFDPKQAFFISATSARMHWDVDHDYITEEYEKLLKGLKDVFMAETSPAHLHQHVGNHDRAVQRVGRCVGGQVHHHRPEAGGSSHQGFGDHRSSETTVEEEALKLCDKFGEILKERETLSKLEKWDPSSIPPMPNFGTGQTEKWVEEIDTIIMRRLVDLVDERMNELKVVENMEMEFKLKAQQHLLLLDEEMDSIVSDMSDRTSLNSSMCSTMTGASSSSDDDLGEELMQLYHRRGGGRFRQLHNFSKMSKASGGARNFRGSMMVLPKIRERRRSSVFSTDPAMYFKSRSAKLTKMVQESKECHQQMVLKYRGRLDTFVSDIDNSVPHTWFVTLYKQIMDDIRVNHRKFQSQKRELLEVMEKLEPIRDQLSGFGALYIRDLTAENIVFSLDVKSRRASIMVSLTEHPMGDSGYDSLPTCPFPQQRILPAAGQCAPDTGGNPSRAGLPAQRRAGPHGAYPGDADGEQGWKTSSVWGLPTSLPPFPPDAEVVSAKPFFCLSPEVLRNEMYSPEDDIYSFGLIVLETCLRVEPYADQRSLKLEEFKNSIHPSSMLALDKLDLRENMSAILRGCLLPARGLRIRMRDLRLHVSKIKDDPEVQLLSCCERRIKHKPITRGRRVSCDESQRQSPDASLIRKYSND</sequence>
<comment type="caution">
    <text evidence="3">The sequence shown here is derived from an EMBL/GenBank/DDBJ whole genome shotgun (WGS) entry which is preliminary data.</text>
</comment>
<dbReference type="PROSITE" id="PS50011">
    <property type="entry name" value="PROTEIN_KINASE_DOM"/>
    <property type="match status" value="1"/>
</dbReference>
<dbReference type="SUPFAM" id="SSF56112">
    <property type="entry name" value="Protein kinase-like (PK-like)"/>
    <property type="match status" value="1"/>
</dbReference>
<protein>
    <recommendedName>
        <fullName evidence="2">Protein kinase domain-containing protein</fullName>
    </recommendedName>
</protein>
<dbReference type="PANTHER" id="PTHR26392:SF92">
    <property type="entry name" value="PROTEIN KINASE DOMAIN-CONTAINING PROTEIN"/>
    <property type="match status" value="1"/>
</dbReference>
<organism evidence="3 4">
    <name type="scientific">Pomacea canaliculata</name>
    <name type="common">Golden apple snail</name>
    <dbReference type="NCBI Taxonomy" id="400727"/>
    <lineage>
        <taxon>Eukaryota</taxon>
        <taxon>Metazoa</taxon>
        <taxon>Spiralia</taxon>
        <taxon>Lophotrochozoa</taxon>
        <taxon>Mollusca</taxon>
        <taxon>Gastropoda</taxon>
        <taxon>Caenogastropoda</taxon>
        <taxon>Architaenioglossa</taxon>
        <taxon>Ampullarioidea</taxon>
        <taxon>Ampullariidae</taxon>
        <taxon>Pomacea</taxon>
    </lineage>
</organism>
<keyword evidence="4" id="KW-1185">Reference proteome</keyword>
<dbReference type="STRING" id="400727.A0A2T7NUX1"/>
<evidence type="ECO:0000313" key="3">
    <source>
        <dbReference type="EMBL" id="PVD24961.1"/>
    </source>
</evidence>
<dbReference type="EMBL" id="PZQS01000009">
    <property type="protein sequence ID" value="PVD24961.1"/>
    <property type="molecule type" value="Genomic_DNA"/>
</dbReference>